<dbReference type="Gene3D" id="3.20.20.80">
    <property type="entry name" value="Glycosidases"/>
    <property type="match status" value="2"/>
</dbReference>
<comment type="caution">
    <text evidence="22">The sequence shown here is derived from an EMBL/GenBank/DDBJ whole genome shotgun (WGS) entry which is preliminary data.</text>
</comment>
<organism evidence="22 23">
    <name type="scientific">Tilletia horrida</name>
    <dbReference type="NCBI Taxonomy" id="155126"/>
    <lineage>
        <taxon>Eukaryota</taxon>
        <taxon>Fungi</taxon>
        <taxon>Dikarya</taxon>
        <taxon>Basidiomycota</taxon>
        <taxon>Ustilaginomycotina</taxon>
        <taxon>Exobasidiomycetes</taxon>
        <taxon>Tilletiales</taxon>
        <taxon>Tilletiaceae</taxon>
        <taxon>Tilletia</taxon>
    </lineage>
</organism>
<evidence type="ECO:0000313" key="22">
    <source>
        <dbReference type="EMBL" id="KAK0534946.1"/>
    </source>
</evidence>
<dbReference type="GO" id="GO:0005737">
    <property type="term" value="C:cytoplasm"/>
    <property type="evidence" value="ECO:0007669"/>
    <property type="project" value="UniProtKB-SubCell"/>
</dbReference>
<dbReference type="InterPro" id="IPR010401">
    <property type="entry name" value="AGL/Gdb1"/>
</dbReference>
<evidence type="ECO:0000256" key="6">
    <source>
        <dbReference type="ARBA" id="ARBA00012778"/>
    </source>
</evidence>
<dbReference type="GO" id="GO:0005980">
    <property type="term" value="P:glycogen catabolic process"/>
    <property type="evidence" value="ECO:0007669"/>
    <property type="project" value="InterPro"/>
</dbReference>
<dbReference type="SUPFAM" id="SSF51445">
    <property type="entry name" value="(Trans)glycosidases"/>
    <property type="match status" value="1"/>
</dbReference>
<dbReference type="PANTHER" id="PTHR10569:SF2">
    <property type="entry name" value="GLYCOGEN DEBRANCHING ENZYME"/>
    <property type="match status" value="1"/>
</dbReference>
<dbReference type="CDD" id="cd11327">
    <property type="entry name" value="AmyAc_Glg_debranch_2"/>
    <property type="match status" value="1"/>
</dbReference>
<dbReference type="FunFam" id="3.20.20.80:FF:000204">
    <property type="entry name" value="Probable 4-alpha-glucanotransferase / amylo-1,6-glucosidase (Glycogen-debranching enzyme)"/>
    <property type="match status" value="1"/>
</dbReference>
<keyword evidence="8" id="KW-0963">Cytoplasm</keyword>
<dbReference type="PANTHER" id="PTHR10569">
    <property type="entry name" value="GLYCOGEN DEBRANCHING ENZYME"/>
    <property type="match status" value="1"/>
</dbReference>
<keyword evidence="14" id="KW-0326">Glycosidase</keyword>
<dbReference type="Gene3D" id="1.50.10.10">
    <property type="match status" value="1"/>
</dbReference>
<keyword evidence="23" id="KW-1185">Reference proteome</keyword>
<evidence type="ECO:0000256" key="12">
    <source>
        <dbReference type="ARBA" id="ARBA00023056"/>
    </source>
</evidence>
<evidence type="ECO:0000256" key="17">
    <source>
        <dbReference type="SAM" id="MobiDB-lite"/>
    </source>
</evidence>
<comment type="catalytic activity">
    <reaction evidence="2">
        <text>Hydrolysis of (1-&gt;6)-alpha-D-glucosidic branch linkages in glycogen phosphorylase limit dextrin.</text>
        <dbReference type="EC" id="3.2.1.33"/>
    </reaction>
</comment>
<evidence type="ECO:0000256" key="10">
    <source>
        <dbReference type="ARBA" id="ARBA00022679"/>
    </source>
</evidence>
<evidence type="ECO:0000256" key="3">
    <source>
        <dbReference type="ARBA" id="ARBA00003530"/>
    </source>
</evidence>
<evidence type="ECO:0000259" key="21">
    <source>
        <dbReference type="Pfam" id="PF14702"/>
    </source>
</evidence>
<feature type="domain" description="Glycogen debranching enzyme central" evidence="21">
    <location>
        <begin position="869"/>
        <end position="1114"/>
    </location>
</feature>
<evidence type="ECO:0000256" key="7">
    <source>
        <dbReference type="ARBA" id="ARBA00020723"/>
    </source>
</evidence>
<feature type="compositionally biased region" description="Low complexity" evidence="17">
    <location>
        <begin position="1684"/>
        <end position="1699"/>
    </location>
</feature>
<feature type="domain" description="Eukaryotic glycogen debranching enzyme N-terminal" evidence="19">
    <location>
        <begin position="124"/>
        <end position="234"/>
    </location>
</feature>
<accession>A0AAN6JMA6</accession>
<dbReference type="EMBL" id="JAPDMQ010000106">
    <property type="protein sequence ID" value="KAK0534946.1"/>
    <property type="molecule type" value="Genomic_DNA"/>
</dbReference>
<dbReference type="Pfam" id="PF14702">
    <property type="entry name" value="hGDE_central"/>
    <property type="match status" value="1"/>
</dbReference>
<evidence type="ECO:0000256" key="2">
    <source>
        <dbReference type="ARBA" id="ARBA00000927"/>
    </source>
</evidence>
<feature type="domain" description="Glycogen debranching enzyme C-terminal" evidence="18">
    <location>
        <begin position="1198"/>
        <end position="1665"/>
    </location>
</feature>
<evidence type="ECO:0000256" key="8">
    <source>
        <dbReference type="ARBA" id="ARBA00022490"/>
    </source>
</evidence>
<dbReference type="InterPro" id="IPR032788">
    <property type="entry name" value="AGL_central"/>
</dbReference>
<comment type="catalytic activity">
    <reaction evidence="1">
        <text>Transfers a segment of a (1-&gt;4)-alpha-D-glucan to a new position in an acceptor, which may be glucose or a (1-&gt;4)-alpha-D-glucan.</text>
        <dbReference type="EC" id="2.4.1.25"/>
    </reaction>
</comment>
<dbReference type="SUPFAM" id="SSF48208">
    <property type="entry name" value="Six-hairpin glycosidases"/>
    <property type="match status" value="1"/>
</dbReference>
<evidence type="ECO:0000256" key="4">
    <source>
        <dbReference type="ARBA" id="ARBA00004496"/>
    </source>
</evidence>
<evidence type="ECO:0000259" key="20">
    <source>
        <dbReference type="Pfam" id="PF14701"/>
    </source>
</evidence>
<dbReference type="InterPro" id="IPR008928">
    <property type="entry name" value="6-hairpin_glycosidase_sf"/>
</dbReference>
<dbReference type="GO" id="GO:0005978">
    <property type="term" value="P:glycogen biosynthetic process"/>
    <property type="evidence" value="ECO:0007669"/>
    <property type="project" value="UniProtKB-KW"/>
</dbReference>
<dbReference type="GO" id="GO:0004135">
    <property type="term" value="F:amylo-alpha-1,6-glucosidase activity"/>
    <property type="evidence" value="ECO:0007669"/>
    <property type="project" value="UniProtKB-EC"/>
</dbReference>
<dbReference type="InterPro" id="IPR017853">
    <property type="entry name" value="GH"/>
</dbReference>
<dbReference type="EC" id="2.4.1.25" evidence="5"/>
<feature type="compositionally biased region" description="Polar residues" evidence="17">
    <location>
        <begin position="36"/>
        <end position="49"/>
    </location>
</feature>
<proteinExistence type="inferred from homology"/>
<comment type="similarity">
    <text evidence="15">Belongs to the glycogen debranching enzyme family.</text>
</comment>
<dbReference type="InterPro" id="IPR012341">
    <property type="entry name" value="6hp_glycosidase-like_sf"/>
</dbReference>
<dbReference type="Pfam" id="PF06202">
    <property type="entry name" value="GDE_C"/>
    <property type="match status" value="1"/>
</dbReference>
<feature type="compositionally biased region" description="Low complexity" evidence="17">
    <location>
        <begin position="54"/>
        <end position="87"/>
    </location>
</feature>
<gene>
    <name evidence="22" type="primary">GDB1</name>
    <name evidence="22" type="ORF">OC842_002489</name>
</gene>
<dbReference type="GO" id="GO:0004134">
    <property type="term" value="F:4-alpha-glucanotransferase activity"/>
    <property type="evidence" value="ECO:0007669"/>
    <property type="project" value="UniProtKB-EC"/>
</dbReference>
<evidence type="ECO:0000259" key="19">
    <source>
        <dbReference type="Pfam" id="PF14699"/>
    </source>
</evidence>
<comment type="function">
    <text evidence="3">Multifunctional enzyme acting as 1,4-alpha-D-glucan:1,4-alpha-D-glucan 4-alpha-D-glycosyltransferase and amylo-1,6-glucosidase in glycogen degradation.</text>
</comment>
<feature type="region of interest" description="Disordered" evidence="17">
    <location>
        <begin position="1"/>
        <end position="87"/>
    </location>
</feature>
<keyword evidence="11" id="KW-0378">Hydrolase</keyword>
<evidence type="ECO:0000256" key="13">
    <source>
        <dbReference type="ARBA" id="ARBA00023268"/>
    </source>
</evidence>
<evidence type="ECO:0000256" key="15">
    <source>
        <dbReference type="ARBA" id="ARBA00025780"/>
    </source>
</evidence>
<dbReference type="InterPro" id="IPR029436">
    <property type="entry name" value="AGL_euk_N"/>
</dbReference>
<name>A0AAN6JMA6_9BASI</name>
<dbReference type="Pfam" id="PF14701">
    <property type="entry name" value="hDGE_amylase"/>
    <property type="match status" value="1"/>
</dbReference>
<keyword evidence="12" id="KW-0320">Glycogen biosynthesis</keyword>
<evidence type="ECO:0000256" key="16">
    <source>
        <dbReference type="ARBA" id="ARBA00031477"/>
    </source>
</evidence>
<evidence type="ECO:0000256" key="1">
    <source>
        <dbReference type="ARBA" id="ARBA00000439"/>
    </source>
</evidence>
<evidence type="ECO:0000313" key="23">
    <source>
        <dbReference type="Proteomes" id="UP001176521"/>
    </source>
</evidence>
<keyword evidence="10" id="KW-0808">Transferase</keyword>
<dbReference type="FunFam" id="1.50.10.10:FF:000039">
    <property type="entry name" value="Glycogen debranching enzyme Gdb1, putative"/>
    <property type="match status" value="1"/>
</dbReference>
<dbReference type="Proteomes" id="UP001176521">
    <property type="component" value="Unassembled WGS sequence"/>
</dbReference>
<evidence type="ECO:0000256" key="9">
    <source>
        <dbReference type="ARBA" id="ARBA00022676"/>
    </source>
</evidence>
<evidence type="ECO:0000256" key="5">
    <source>
        <dbReference type="ARBA" id="ARBA00012560"/>
    </source>
</evidence>
<comment type="subcellular location">
    <subcellularLocation>
        <location evidence="4">Cytoplasm</location>
    </subcellularLocation>
</comment>
<keyword evidence="13" id="KW-0511">Multifunctional enzyme</keyword>
<dbReference type="Pfam" id="PF14699">
    <property type="entry name" value="hGDE_N"/>
    <property type="match status" value="1"/>
</dbReference>
<feature type="domain" description="Glycogen debranching enzyme glucanotransferase" evidence="20">
    <location>
        <begin position="264"/>
        <end position="705"/>
    </location>
</feature>
<dbReference type="InterPro" id="IPR032792">
    <property type="entry name" value="AGL_glucanoTrfase"/>
</dbReference>
<evidence type="ECO:0000259" key="18">
    <source>
        <dbReference type="Pfam" id="PF06202"/>
    </source>
</evidence>
<reference evidence="22" key="1">
    <citation type="journal article" date="2023" name="PhytoFront">
        <title>Draft Genome Resources of Seven Strains of Tilletia horrida, Causal Agent of Kernel Smut of Rice.</title>
        <authorList>
            <person name="Khanal S."/>
            <person name="Antony Babu S."/>
            <person name="Zhou X.G."/>
        </authorList>
    </citation>
    <scope>NUCLEOTIDE SEQUENCE</scope>
    <source>
        <strain evidence="22">TX3</strain>
    </source>
</reference>
<evidence type="ECO:0000256" key="14">
    <source>
        <dbReference type="ARBA" id="ARBA00023295"/>
    </source>
</evidence>
<dbReference type="EC" id="3.2.1.33" evidence="6"/>
<feature type="compositionally biased region" description="Low complexity" evidence="17">
    <location>
        <begin position="18"/>
        <end position="35"/>
    </location>
</feature>
<sequence>MPARSKPARVSPPPQQPSPASAPASNNGRARNASPPSTVSAKTTSTPSVAQLKAAAARQQNGAAAPQQRAASNTTPKVAPAPAKVSAPETPITVHELKLEEDGSPAASKSYVRLPAPYPHPYVLRFTIDAGTIASRDGVLYTNFPGAEAKGVFKRDKFYAHPLPTDVSKPVHVDLFVTSAGAFEFYVEHAAPEPPIPYPTIEQPLAPRVSAEERAKKRVQGKHGYFNVDPILRLPGRESILDAKTLAPRSKAQGGGKLGKEVVLTQDGIVLQSFISKWAGGPLPTWAPHLDSARDAGYNMLHFPPLNVRGASDSPYSIANQTDFAPDLFEKGSKAAQSREGRIQEVAKWIAKFRDEWGLLSMTDVVLNHTASDSEWLNEHPDAGYNPLNSPHLTGAAELDEALHKFSADLASLGLPTEIKSAADADAIVNGMKQHVYEPLKLWQYYVVDVEANKAQLADAWDGEQVQGREELQNELQGKNLGDAAALLEKHALKNRLILGERFATRLDIPTAVRILRTLADAEGKGKDDAIQAAGAALDKINAPLYAVFDEDVKAGLDNLGGRLRYQRLDDNGPKLGPISEASPLAESYFTRLDPKHPAAAKHDKKALHLANNGWIWAADPLMDFASPKSRVYMRREVIAWGDCVKLRYGTGPKDSPFLWSHMEQYTRMLAKMFAGFRIDNCHSTPIHVGEYFLDVARQENPDLYVCAELFTGSSEMDEYFVSRLGINSLIREMENGHDPKEESRLLYRFGVNKPIGSMDKDCLSFKDSVRIPGEGQQQDVEALVVPHPGSSPHALFMDVTHDNETPTSKRTTEDAITMGALVAFSWSAIGSNKGFDDLYPKLLDVVGEKRAYATAPVDSGDKAGESFGISEVKRVVNHLHAEMVAGGFSEGHVHQENDYLIMHRVHPQTHQGYICVAHTAFHSPGRQERGQINPIRLNRTKVQYIMGKTLQVTERTLQEDAKTLRGLPSKLVDVPCPHIEEGREDGSDALAYSEIIVPDVFPPGSIMLFATRMDGLSASLDELCLTGAEQAMAELDLTDLNVVLYRADGEERDVSDGQDGTYEIPGHGKLVYCGLEGWMHPLRSIVNSNDLGHPVCAHLRDGTWPLDYVQGRLEKQTERFPHLAAPAAWFKERFDAIKTTVPSFMRPKYFALVVNEAYKAATARAHAHMSDFVKSGHDFTKALALCSVQMNGVVKSASLWPDKESASMAAGLPFFSAGWARCWGRDVFISLRGLYLTTGMSQYAREHILSFGSTLKHGLIPNLLDSTRTPRYNCRDGPWFFAQNVQDYCTMVENGEAILQEKVKRRFPANDEWVAWDDAKAFAYESTVAELIQEILQRHATGIHFREYNAGPAIDGCMKDAGFNIDIDVDWSTGILFGGNEHNCGTWQDKMGSSAKAGNRGVPGTPRDGAAVEITGLLKSTLRWVDGLAAKGKWPAKGVEATLKEDGQPELVTYKQWGELIQKNFEKCYYVPLDPAQDKDYHVDPALINRRGIYKDVFGTGKGREWSDYQLRANFPIAMSVAPELFDPAHALSALQAASHVLRDVLGMRTLDPSDMTFRPVYDNSNDSDDFTMGQGFSYHRGPPWVWPLGFFLRAYLNFDRQVNGGASKEQTMETFHFISNQLLEHRRHIKESAWAGLPELTNDQGAFCGDSCPTQAWSASTLLDVLEEMHQIQKRARVEGDAASTGKANGSNGAANGRPKGQA</sequence>
<protein>
    <recommendedName>
        <fullName evidence="7">Glycogen debranching enzyme</fullName>
        <ecNumber evidence="5">2.4.1.25</ecNumber>
        <ecNumber evidence="6">3.2.1.33</ecNumber>
    </recommendedName>
    <alternativeName>
        <fullName evidence="16">Glycogen debrancher</fullName>
    </alternativeName>
</protein>
<evidence type="ECO:0000256" key="11">
    <source>
        <dbReference type="ARBA" id="ARBA00022801"/>
    </source>
</evidence>
<feature type="region of interest" description="Disordered" evidence="17">
    <location>
        <begin position="1678"/>
        <end position="1705"/>
    </location>
</feature>
<dbReference type="InterPro" id="IPR032790">
    <property type="entry name" value="GDE_C"/>
</dbReference>
<keyword evidence="9" id="KW-0328">Glycosyltransferase</keyword>